<dbReference type="RefSeq" id="WP_321552604.1">
    <property type="nucleotide sequence ID" value="NZ_JAXIVU010000002.1"/>
</dbReference>
<gene>
    <name evidence="1" type="ORF">TOI97_02795</name>
</gene>
<keyword evidence="2" id="KW-1185">Reference proteome</keyword>
<organism evidence="1 2">
    <name type="scientific">Denitrificimonas halotolerans</name>
    <dbReference type="NCBI Taxonomy" id="3098930"/>
    <lineage>
        <taxon>Bacteria</taxon>
        <taxon>Pseudomonadati</taxon>
        <taxon>Pseudomonadota</taxon>
        <taxon>Gammaproteobacteria</taxon>
        <taxon>Pseudomonadales</taxon>
        <taxon>Pseudomonadaceae</taxon>
        <taxon>Denitrificimonas</taxon>
    </lineage>
</organism>
<evidence type="ECO:0000313" key="2">
    <source>
        <dbReference type="Proteomes" id="UP001294570"/>
    </source>
</evidence>
<dbReference type="Proteomes" id="UP001294570">
    <property type="component" value="Unassembled WGS sequence"/>
</dbReference>
<name>A0ABU5GNK0_9GAMM</name>
<proteinExistence type="predicted"/>
<evidence type="ECO:0000313" key="1">
    <source>
        <dbReference type="EMBL" id="MDY7218511.1"/>
    </source>
</evidence>
<accession>A0ABU5GNK0</accession>
<protein>
    <submittedName>
        <fullName evidence="1">Uncharacterized protein</fullName>
    </submittedName>
</protein>
<dbReference type="EMBL" id="JAXIVU010000002">
    <property type="protein sequence ID" value="MDY7218511.1"/>
    <property type="molecule type" value="Genomic_DNA"/>
</dbReference>
<sequence length="126" mass="14323">MQSQQSQNTLIAGCQYITDSVKKGILGNFFEQIFLEGIHTPNSSCFGTKPSRFPSPFVTPIRIDCNGVEVLKAIEGLPLTWVEINSLSKWGVYYKYIALFGERHWVTTDRSGALFVREFDLTEHFI</sequence>
<reference evidence="1 2" key="1">
    <citation type="submission" date="2023-12" db="EMBL/GenBank/DDBJ databases">
        <title>Denitrificimonas halotolerans sp. nov.,a novel species isolated from landfill leachate.</title>
        <authorList>
            <person name="Wang S."/>
        </authorList>
    </citation>
    <scope>NUCLEOTIDE SEQUENCE [LARGE SCALE GENOMIC DNA]</scope>
    <source>
        <strain evidence="1 2">JX-1</strain>
    </source>
</reference>
<comment type="caution">
    <text evidence="1">The sequence shown here is derived from an EMBL/GenBank/DDBJ whole genome shotgun (WGS) entry which is preliminary data.</text>
</comment>